<accession>A0ABW1ZCS8</accession>
<dbReference type="Proteomes" id="UP001596391">
    <property type="component" value="Unassembled WGS sequence"/>
</dbReference>
<evidence type="ECO:0000313" key="2">
    <source>
        <dbReference type="Proteomes" id="UP001596391"/>
    </source>
</evidence>
<sequence length="100" mass="10861">MTDADLLQALRDCFDPVSKRNIVEARLVQSHALAFDTEAPGQGIRGVPSRYIAKLSILSPSSDDTLNAQLEAQIANRLAGLEAISGTEIKMLPPLFPMLR</sequence>
<organism evidence="1 2">
    <name type="scientific">Granulicella cerasi</name>
    <dbReference type="NCBI Taxonomy" id="741063"/>
    <lineage>
        <taxon>Bacteria</taxon>
        <taxon>Pseudomonadati</taxon>
        <taxon>Acidobacteriota</taxon>
        <taxon>Terriglobia</taxon>
        <taxon>Terriglobales</taxon>
        <taxon>Acidobacteriaceae</taxon>
        <taxon>Granulicella</taxon>
    </lineage>
</organism>
<dbReference type="EMBL" id="JBHSWI010000001">
    <property type="protein sequence ID" value="MFC6646954.1"/>
    <property type="molecule type" value="Genomic_DNA"/>
</dbReference>
<name>A0ABW1ZCS8_9BACT</name>
<reference evidence="2" key="1">
    <citation type="journal article" date="2019" name="Int. J. Syst. Evol. Microbiol.">
        <title>The Global Catalogue of Microorganisms (GCM) 10K type strain sequencing project: providing services to taxonomists for standard genome sequencing and annotation.</title>
        <authorList>
            <consortium name="The Broad Institute Genomics Platform"/>
            <consortium name="The Broad Institute Genome Sequencing Center for Infectious Disease"/>
            <person name="Wu L."/>
            <person name="Ma J."/>
        </authorList>
    </citation>
    <scope>NUCLEOTIDE SEQUENCE [LARGE SCALE GENOMIC DNA]</scope>
    <source>
        <strain evidence="2">CGMCC 1.16026</strain>
    </source>
</reference>
<dbReference type="Gene3D" id="3.30.300.130">
    <property type="entry name" value="Fe-S cluster assembly (FSCA)"/>
    <property type="match status" value="1"/>
</dbReference>
<evidence type="ECO:0000313" key="1">
    <source>
        <dbReference type="EMBL" id="MFC6646954.1"/>
    </source>
</evidence>
<gene>
    <name evidence="1" type="ORF">ACFQBQ_15485</name>
</gene>
<protein>
    <submittedName>
        <fullName evidence="1">DUF59 domain-containing protein</fullName>
    </submittedName>
</protein>
<comment type="caution">
    <text evidence="1">The sequence shown here is derived from an EMBL/GenBank/DDBJ whole genome shotgun (WGS) entry which is preliminary data.</text>
</comment>
<keyword evidence="2" id="KW-1185">Reference proteome</keyword>
<dbReference type="InterPro" id="IPR034904">
    <property type="entry name" value="FSCA_dom_sf"/>
</dbReference>
<dbReference type="RefSeq" id="WP_263371112.1">
    <property type="nucleotide sequence ID" value="NZ_JAGSYD010000002.1"/>
</dbReference>
<proteinExistence type="predicted"/>